<accession>A0A7J5ARD7</accession>
<evidence type="ECO:0000256" key="1">
    <source>
        <dbReference type="SAM" id="Phobius"/>
    </source>
</evidence>
<proteinExistence type="predicted"/>
<organism evidence="2 3">
    <name type="scientific">Tenacibaculum aiptasiae</name>
    <dbReference type="NCBI Taxonomy" id="426481"/>
    <lineage>
        <taxon>Bacteria</taxon>
        <taxon>Pseudomonadati</taxon>
        <taxon>Bacteroidota</taxon>
        <taxon>Flavobacteriia</taxon>
        <taxon>Flavobacteriales</taxon>
        <taxon>Flavobacteriaceae</taxon>
        <taxon>Tenacibaculum</taxon>
    </lineage>
</organism>
<dbReference type="AlphaFoldDB" id="A0A7J5ARD7"/>
<protein>
    <submittedName>
        <fullName evidence="2">Uncharacterized protein</fullName>
    </submittedName>
</protein>
<keyword evidence="3" id="KW-1185">Reference proteome</keyword>
<comment type="caution">
    <text evidence="2">The sequence shown here is derived from an EMBL/GenBank/DDBJ whole genome shotgun (WGS) entry which is preliminary data.</text>
</comment>
<keyword evidence="1" id="KW-0812">Transmembrane</keyword>
<keyword evidence="1" id="KW-1133">Transmembrane helix</keyword>
<name>A0A7J5ARD7_9FLAO</name>
<keyword evidence="1" id="KW-0472">Membrane</keyword>
<evidence type="ECO:0000313" key="2">
    <source>
        <dbReference type="EMBL" id="KAB1160114.1"/>
    </source>
</evidence>
<evidence type="ECO:0000313" key="3">
    <source>
        <dbReference type="Proteomes" id="UP000467305"/>
    </source>
</evidence>
<feature type="transmembrane region" description="Helical" evidence="1">
    <location>
        <begin position="57"/>
        <end position="79"/>
    </location>
</feature>
<sequence length="91" mass="9192">MIKYSDPQASSSPLVTSLGTTVTTASQLSVAVNTSIAGILSQLTVLSPGKLSTNSGAWVSSIVNLAVLVLVLPQASVAVNITSTSPTKLHV</sequence>
<dbReference type="EMBL" id="WAAU01000004">
    <property type="protein sequence ID" value="KAB1160114.1"/>
    <property type="molecule type" value="Genomic_DNA"/>
</dbReference>
<reference evidence="2 3" key="1">
    <citation type="submission" date="2019-09" db="EMBL/GenBank/DDBJ databases">
        <authorList>
            <person name="Cao W.R."/>
        </authorList>
    </citation>
    <scope>NUCLEOTIDE SEQUENCE [LARGE SCALE GENOMIC DNA]</scope>
    <source>
        <strain evidence="3">a4</strain>
    </source>
</reference>
<gene>
    <name evidence="2" type="ORF">F7018_02825</name>
</gene>
<dbReference type="Proteomes" id="UP000467305">
    <property type="component" value="Unassembled WGS sequence"/>
</dbReference>